<evidence type="ECO:0000256" key="5">
    <source>
        <dbReference type="ARBA" id="ARBA00023242"/>
    </source>
</evidence>
<evidence type="ECO:0000256" key="3">
    <source>
        <dbReference type="ARBA" id="ARBA00022763"/>
    </source>
</evidence>
<dbReference type="InterPro" id="IPR036866">
    <property type="entry name" value="RibonucZ/Hydroxyglut_hydro"/>
</dbReference>
<evidence type="ECO:0000256" key="4">
    <source>
        <dbReference type="ARBA" id="ARBA00023204"/>
    </source>
</evidence>
<dbReference type="GO" id="GO:0036297">
    <property type="term" value="P:interstrand cross-link repair"/>
    <property type="evidence" value="ECO:0007669"/>
    <property type="project" value="TreeGrafter"/>
</dbReference>
<feature type="compositionally biased region" description="Polar residues" evidence="6">
    <location>
        <begin position="33"/>
        <end position="43"/>
    </location>
</feature>
<keyword evidence="3" id="KW-0227">DNA damage</keyword>
<dbReference type="PANTHER" id="PTHR23240">
    <property type="entry name" value="DNA CROSS-LINK REPAIR PROTEIN PSO2/SNM1-RELATED"/>
    <property type="match status" value="1"/>
</dbReference>
<keyword evidence="9" id="KW-1185">Reference proteome</keyword>
<organism evidence="8 9">
    <name type="scientific">Apophysomyces ossiformis</name>
    <dbReference type="NCBI Taxonomy" id="679940"/>
    <lineage>
        <taxon>Eukaryota</taxon>
        <taxon>Fungi</taxon>
        <taxon>Fungi incertae sedis</taxon>
        <taxon>Mucoromycota</taxon>
        <taxon>Mucoromycotina</taxon>
        <taxon>Mucoromycetes</taxon>
        <taxon>Mucorales</taxon>
        <taxon>Mucorineae</taxon>
        <taxon>Mucoraceae</taxon>
        <taxon>Apophysomyces</taxon>
    </lineage>
</organism>
<dbReference type="Proteomes" id="UP000605846">
    <property type="component" value="Unassembled WGS sequence"/>
</dbReference>
<dbReference type="FunFam" id="3.60.15.10:FF:000010">
    <property type="entry name" value="DNA cross-link repair 1A"/>
    <property type="match status" value="1"/>
</dbReference>
<evidence type="ECO:0000313" key="9">
    <source>
        <dbReference type="Proteomes" id="UP000605846"/>
    </source>
</evidence>
<feature type="region of interest" description="Disordered" evidence="6">
    <location>
        <begin position="1"/>
        <end position="43"/>
    </location>
</feature>
<dbReference type="Gene3D" id="3.60.15.10">
    <property type="entry name" value="Ribonuclease Z/Hydroxyacylglutathione hydrolase-like"/>
    <property type="match status" value="1"/>
</dbReference>
<feature type="region of interest" description="Disordered" evidence="6">
    <location>
        <begin position="111"/>
        <end position="133"/>
    </location>
</feature>
<dbReference type="GO" id="GO:0035312">
    <property type="term" value="F:5'-3' DNA exonuclease activity"/>
    <property type="evidence" value="ECO:0007669"/>
    <property type="project" value="TreeGrafter"/>
</dbReference>
<comment type="subcellular location">
    <subcellularLocation>
        <location evidence="1">Nucleus</location>
    </subcellularLocation>
</comment>
<dbReference type="FunFam" id="3.40.50.12650:FF:000001">
    <property type="entry name" value="DNA cross-link repair 1A"/>
    <property type="match status" value="1"/>
</dbReference>
<proteinExistence type="inferred from homology"/>
<sequence length="602" mass="67660">MTLSSWLKKRSGDDQQGQPAPKKPCLMLPGNGNHETASQENSVAMDNTKTMQRQDSFEKNLAKAIAISLEESKETEAEAALVSEPCPVCNAVLKVDIRQLEVHIDQCLSQQGQTSASESIKSPPVIDDASTESDLKVDVKEQFPKTTSPYPERQVTSKRTGFPFYKRVQDTRFTVDAFNYGRIPECDGYFLSHFHSDHYQGLSKGWSHGPIYCSTITANLVHQQLGVSRKYLHPLPMDQDTPLNDHVTVGLIDANHCPGSVLFLFKILRQDGVVVRHLHTGDFRANPRMCLHPLIHQQPIHNLYLDTTYLSPNYGFPAQEECIEAACDIVRNHLKLGHATASDNRGKLDWWFKSKTPSSSTPSLGPCVDKSNKVTPTTVMNEAKGVVTKAGNGTQTSRILIVVGAYTIGKEKMFYKIAKLLGSKIYVTEEKRAILSCQENEELVSMLTREQKEAQVHVLKLHHLRSEYLYAYIKKLEPHFTSVVAFRPTGWTFKASEAQVFNMVSCSLEDVVAPPSDRTLMLKPQYSSVSVKIYGIPYSEHSSFRELGAFIASLDIQRIIPTVNTGSEKSRQRMAGFYNRWQEEKKKKGNVEIVPFPTVDHW</sequence>
<dbReference type="EMBL" id="JABAYA010000029">
    <property type="protein sequence ID" value="KAF7729049.1"/>
    <property type="molecule type" value="Genomic_DNA"/>
</dbReference>
<dbReference type="GO" id="GO:0003684">
    <property type="term" value="F:damaged DNA binding"/>
    <property type="evidence" value="ECO:0007669"/>
    <property type="project" value="TreeGrafter"/>
</dbReference>
<name>A0A8H7BSC4_9FUNG</name>
<evidence type="ECO:0000259" key="7">
    <source>
        <dbReference type="Pfam" id="PF07522"/>
    </source>
</evidence>
<protein>
    <recommendedName>
        <fullName evidence="7">DNA repair metallo-beta-lactamase domain-containing protein</fullName>
    </recommendedName>
</protein>
<keyword evidence="4" id="KW-0234">DNA repair</keyword>
<keyword evidence="5" id="KW-0539">Nucleus</keyword>
<dbReference type="OrthoDB" id="262529at2759"/>
<dbReference type="GO" id="GO:0005634">
    <property type="term" value="C:nucleus"/>
    <property type="evidence" value="ECO:0007669"/>
    <property type="project" value="UniProtKB-SubCell"/>
</dbReference>
<dbReference type="Gene3D" id="3.40.50.12650">
    <property type="match status" value="1"/>
</dbReference>
<feature type="compositionally biased region" description="Polar residues" evidence="6">
    <location>
        <begin position="111"/>
        <end position="120"/>
    </location>
</feature>
<gene>
    <name evidence="8" type="ORF">EC973_005080</name>
</gene>
<accession>A0A8H7BSC4</accession>
<dbReference type="AlphaFoldDB" id="A0A8H7BSC4"/>
<reference evidence="8" key="1">
    <citation type="submission" date="2020-01" db="EMBL/GenBank/DDBJ databases">
        <title>Genome Sequencing of Three Apophysomyces-Like Fungal Strains Confirms a Novel Fungal Genus in the Mucoromycota with divergent Burkholderia-like Endosymbiotic Bacteria.</title>
        <authorList>
            <person name="Stajich J.E."/>
            <person name="Macias A.M."/>
            <person name="Carter-House D."/>
            <person name="Lovett B."/>
            <person name="Kasson L.R."/>
            <person name="Berry K."/>
            <person name="Grigoriev I."/>
            <person name="Chang Y."/>
            <person name="Spatafora J."/>
            <person name="Kasson M.T."/>
        </authorList>
    </citation>
    <scope>NUCLEOTIDE SEQUENCE</scope>
    <source>
        <strain evidence="8">NRRL A-21654</strain>
    </source>
</reference>
<comment type="similarity">
    <text evidence="2">Belongs to the DNA repair metallo-beta-lactamase (DRMBL) family.</text>
</comment>
<feature type="domain" description="DNA repair metallo-beta-lactamase" evidence="7">
    <location>
        <begin position="442"/>
        <end position="566"/>
    </location>
</feature>
<evidence type="ECO:0000256" key="2">
    <source>
        <dbReference type="ARBA" id="ARBA00010304"/>
    </source>
</evidence>
<dbReference type="Pfam" id="PF07522">
    <property type="entry name" value="DRMBL"/>
    <property type="match status" value="1"/>
</dbReference>
<dbReference type="SUPFAM" id="SSF56281">
    <property type="entry name" value="Metallo-hydrolase/oxidoreductase"/>
    <property type="match status" value="2"/>
</dbReference>
<dbReference type="GO" id="GO:0006303">
    <property type="term" value="P:double-strand break repair via nonhomologous end joining"/>
    <property type="evidence" value="ECO:0007669"/>
    <property type="project" value="TreeGrafter"/>
</dbReference>
<dbReference type="InterPro" id="IPR011084">
    <property type="entry name" value="DRMBL"/>
</dbReference>
<dbReference type="CDD" id="cd16273">
    <property type="entry name" value="SNM1A-1C-like_MBL-fold"/>
    <property type="match status" value="1"/>
</dbReference>
<evidence type="ECO:0000256" key="6">
    <source>
        <dbReference type="SAM" id="MobiDB-lite"/>
    </source>
</evidence>
<comment type="caution">
    <text evidence="8">The sequence shown here is derived from an EMBL/GenBank/DDBJ whole genome shotgun (WGS) entry which is preliminary data.</text>
</comment>
<evidence type="ECO:0000313" key="8">
    <source>
        <dbReference type="EMBL" id="KAF7729049.1"/>
    </source>
</evidence>
<dbReference type="PANTHER" id="PTHR23240:SF6">
    <property type="entry name" value="DNA CROSS-LINK REPAIR 1A PROTEIN"/>
    <property type="match status" value="1"/>
</dbReference>
<evidence type="ECO:0000256" key="1">
    <source>
        <dbReference type="ARBA" id="ARBA00004123"/>
    </source>
</evidence>